<dbReference type="VEuPathDB" id="FungiDB:SCODWIG_01278"/>
<dbReference type="GO" id="GO:0047555">
    <property type="term" value="F:3',5'-cyclic-GMP phosphodiesterase activity"/>
    <property type="evidence" value="ECO:0007669"/>
    <property type="project" value="TreeGrafter"/>
</dbReference>
<dbReference type="CDD" id="cd07735">
    <property type="entry name" value="class_II_PDE_MBL-fold"/>
    <property type="match status" value="1"/>
</dbReference>
<protein>
    <recommendedName>
        <fullName evidence="3">3',5'-cyclic-nucleotide phosphodiesterase 1</fullName>
    </recommendedName>
</protein>
<gene>
    <name evidence="1" type="ORF">SCODWIG_01278</name>
</gene>
<dbReference type="InterPro" id="IPR036866">
    <property type="entry name" value="RibonucZ/Hydroxyglut_hydro"/>
</dbReference>
<dbReference type="PANTHER" id="PTHR28283:SF1">
    <property type="entry name" value="3',5'-CYCLIC-NUCLEOTIDE PHOSPHODIESTERASE 1"/>
    <property type="match status" value="1"/>
</dbReference>
<dbReference type="AlphaFoldDB" id="A0A376B4A9"/>
<dbReference type="Pfam" id="PF02112">
    <property type="entry name" value="PDEase_II"/>
    <property type="match status" value="1"/>
</dbReference>
<reference evidence="2" key="1">
    <citation type="submission" date="2018-06" db="EMBL/GenBank/DDBJ databases">
        <authorList>
            <person name="Guldener U."/>
        </authorList>
    </citation>
    <scope>NUCLEOTIDE SEQUENCE [LARGE SCALE GENOMIC DNA]</scope>
    <source>
        <strain evidence="2">UTAD17</strain>
    </source>
</reference>
<dbReference type="GO" id="GO:0006198">
    <property type="term" value="P:cAMP catabolic process"/>
    <property type="evidence" value="ECO:0007669"/>
    <property type="project" value="InterPro"/>
</dbReference>
<evidence type="ECO:0000313" key="2">
    <source>
        <dbReference type="Proteomes" id="UP000262825"/>
    </source>
</evidence>
<sequence>MFEVIVLGSSGGPFETQTQCFLVRLNNCNNNDSNNDEYISFDGGCGLNAIAKLFTVENKTYTPEIDLYCTTTTNTSKMMDLITDKSVNVILKSPDIKTSQNSNILSKTLQFYGKINKFFITHAHLDHISGFIINTPILYDQLYNDLNQHTTNMQKTLYGLETTVRPITENIFNCKIWPNLLAIKTNSGDAKISSEILIPGKEYVLSSSLRKNDAYSIVTLPLRHGTSITTGEIVFSSVYILFNHLSSEMLFVFGDCESDPTYLNQVWEYATSKTSFKIKGIFIECSMPDDPSAINDPNDPNNGAELYGHMSPYYLICELEKLIRKIQSKGNTPFILNIFITHVKQNTLAMATSNTDNYSYNPKLLILEQLKCNARKRKLDKILKFSILMNDYTYYV</sequence>
<organism evidence="1 2">
    <name type="scientific">Saccharomycodes ludwigii</name>
    <dbReference type="NCBI Taxonomy" id="36035"/>
    <lineage>
        <taxon>Eukaryota</taxon>
        <taxon>Fungi</taxon>
        <taxon>Dikarya</taxon>
        <taxon>Ascomycota</taxon>
        <taxon>Saccharomycotina</taxon>
        <taxon>Saccharomycetes</taxon>
        <taxon>Saccharomycodales</taxon>
        <taxon>Saccharomycodaceae</taxon>
        <taxon>Saccharomycodes</taxon>
    </lineage>
</organism>
<name>A0A376B4A9_9ASCO</name>
<dbReference type="PRINTS" id="PR00388">
    <property type="entry name" value="PDIESTERASE2"/>
</dbReference>
<evidence type="ECO:0008006" key="3">
    <source>
        <dbReference type="Google" id="ProtNLM"/>
    </source>
</evidence>
<dbReference type="EMBL" id="UFAJ01000155">
    <property type="protein sequence ID" value="SSD59517.1"/>
    <property type="molecule type" value="Genomic_DNA"/>
</dbReference>
<keyword evidence="2" id="KW-1185">Reference proteome</keyword>
<evidence type="ECO:0000313" key="1">
    <source>
        <dbReference type="EMBL" id="SSD59517.1"/>
    </source>
</evidence>
<dbReference type="Gene3D" id="3.60.15.10">
    <property type="entry name" value="Ribonuclease Z/Hydroxyacylglutathione hydrolase-like"/>
    <property type="match status" value="1"/>
</dbReference>
<accession>A0A376B4A9</accession>
<proteinExistence type="predicted"/>
<dbReference type="GO" id="GO:0004115">
    <property type="term" value="F:3',5'-cyclic-AMP phosphodiesterase activity"/>
    <property type="evidence" value="ECO:0007669"/>
    <property type="project" value="InterPro"/>
</dbReference>
<dbReference type="SUPFAM" id="SSF56281">
    <property type="entry name" value="Metallo-hydrolase/oxidoreductase"/>
    <property type="match status" value="1"/>
</dbReference>
<dbReference type="GO" id="GO:1902660">
    <property type="term" value="P:negative regulation of glucose mediated signaling pathway"/>
    <property type="evidence" value="ECO:0007669"/>
    <property type="project" value="TreeGrafter"/>
</dbReference>
<dbReference type="PANTHER" id="PTHR28283">
    <property type="entry name" value="3',5'-CYCLIC-NUCLEOTIDE PHOSPHODIESTERASE 1"/>
    <property type="match status" value="1"/>
</dbReference>
<dbReference type="OrthoDB" id="3972433at2759"/>
<dbReference type="Proteomes" id="UP000262825">
    <property type="component" value="Unassembled WGS sequence"/>
</dbReference>
<dbReference type="InterPro" id="IPR000396">
    <property type="entry name" value="Pdiesterase2"/>
</dbReference>